<gene>
    <name evidence="5" type="ORF">CTOB1V02_LOCUS14122</name>
</gene>
<evidence type="ECO:0000313" key="5">
    <source>
        <dbReference type="EMBL" id="CAD7236307.1"/>
    </source>
</evidence>
<sequence>MQPYYQVVEDEVGNTHGVLILNSNAMEYEYALKEDRSPYLTLRSIGGIFDFHILMGPSSIELNQQYTSLVGRPFIPPYWSLGFQLCRWGYQNLDEVKDVVTRTRAAGIPQDIQYVDIDYMDERKDFTLDVVNFGGLPDYVREVKAEGIHFTVILDPELVFDFSENYPAAMRGDQADAFIKWPDQSLVPEDQEPWAKDYMVGWLWPANKTVWPDFFKQSARD</sequence>
<dbReference type="SUPFAM" id="SSF74650">
    <property type="entry name" value="Galactose mutarotase-like"/>
    <property type="match status" value="1"/>
</dbReference>
<organism evidence="5">
    <name type="scientific">Cyprideis torosa</name>
    <dbReference type="NCBI Taxonomy" id="163714"/>
    <lineage>
        <taxon>Eukaryota</taxon>
        <taxon>Metazoa</taxon>
        <taxon>Ecdysozoa</taxon>
        <taxon>Arthropoda</taxon>
        <taxon>Crustacea</taxon>
        <taxon>Oligostraca</taxon>
        <taxon>Ostracoda</taxon>
        <taxon>Podocopa</taxon>
        <taxon>Podocopida</taxon>
        <taxon>Cytherocopina</taxon>
        <taxon>Cytheroidea</taxon>
        <taxon>Cytherideidae</taxon>
        <taxon>Cyprideis</taxon>
    </lineage>
</organism>
<dbReference type="GO" id="GO:0005975">
    <property type="term" value="P:carbohydrate metabolic process"/>
    <property type="evidence" value="ECO:0007669"/>
    <property type="project" value="InterPro"/>
</dbReference>
<dbReference type="CDD" id="cd14752">
    <property type="entry name" value="GH31_N"/>
    <property type="match status" value="1"/>
</dbReference>
<accession>A0A7R8ZVV9</accession>
<feature type="domain" description="Glycoside hydrolase family 31 TIM barrel" evidence="4">
    <location>
        <begin position="73"/>
        <end position="221"/>
    </location>
</feature>
<dbReference type="PANTHER" id="PTHR22762:SF133">
    <property type="entry name" value="P-TYPE DOMAIN-CONTAINING PROTEIN"/>
    <property type="match status" value="1"/>
</dbReference>
<comment type="similarity">
    <text evidence="1 3">Belongs to the glycosyl hydrolase 31 family.</text>
</comment>
<dbReference type="SUPFAM" id="SSF51445">
    <property type="entry name" value="(Trans)glycosidases"/>
    <property type="match status" value="1"/>
</dbReference>
<evidence type="ECO:0000256" key="3">
    <source>
        <dbReference type="RuleBase" id="RU361185"/>
    </source>
</evidence>
<evidence type="ECO:0000256" key="2">
    <source>
        <dbReference type="ARBA" id="ARBA00023180"/>
    </source>
</evidence>
<dbReference type="InterPro" id="IPR017853">
    <property type="entry name" value="GH"/>
</dbReference>
<dbReference type="AlphaFoldDB" id="A0A7R8ZVV9"/>
<dbReference type="Gene3D" id="2.60.40.1760">
    <property type="entry name" value="glycosyl hydrolase (family 31)"/>
    <property type="match status" value="1"/>
</dbReference>
<protein>
    <recommendedName>
        <fullName evidence="4">Glycoside hydrolase family 31 TIM barrel domain-containing protein</fullName>
    </recommendedName>
</protein>
<dbReference type="Pfam" id="PF01055">
    <property type="entry name" value="Glyco_hydro_31_2nd"/>
    <property type="match status" value="1"/>
</dbReference>
<reference evidence="5" key="1">
    <citation type="submission" date="2020-11" db="EMBL/GenBank/DDBJ databases">
        <authorList>
            <person name="Tran Van P."/>
        </authorList>
    </citation>
    <scope>NUCLEOTIDE SEQUENCE</scope>
</reference>
<name>A0A7R8ZVV9_9CRUS</name>
<dbReference type="InterPro" id="IPR000322">
    <property type="entry name" value="Glyco_hydro_31_TIM"/>
</dbReference>
<dbReference type="PANTHER" id="PTHR22762">
    <property type="entry name" value="ALPHA-GLUCOSIDASE"/>
    <property type="match status" value="1"/>
</dbReference>
<evidence type="ECO:0000259" key="4">
    <source>
        <dbReference type="Pfam" id="PF01055"/>
    </source>
</evidence>
<dbReference type="Gene3D" id="3.20.20.80">
    <property type="entry name" value="Glycosidases"/>
    <property type="match status" value="1"/>
</dbReference>
<keyword evidence="3" id="KW-0378">Hydrolase</keyword>
<keyword evidence="2" id="KW-0325">Glycoprotein</keyword>
<evidence type="ECO:0000256" key="1">
    <source>
        <dbReference type="ARBA" id="ARBA00007806"/>
    </source>
</evidence>
<proteinExistence type="inferred from homology"/>
<dbReference type="GO" id="GO:0004558">
    <property type="term" value="F:alpha-1,4-glucosidase activity"/>
    <property type="evidence" value="ECO:0007669"/>
    <property type="project" value="TreeGrafter"/>
</dbReference>
<keyword evidence="3" id="KW-0326">Glycosidase</keyword>
<dbReference type="InterPro" id="IPR011013">
    <property type="entry name" value="Gal_mutarotase_sf_dom"/>
</dbReference>
<dbReference type="OrthoDB" id="1334205at2759"/>
<dbReference type="GO" id="GO:0030246">
    <property type="term" value="F:carbohydrate binding"/>
    <property type="evidence" value="ECO:0007669"/>
    <property type="project" value="InterPro"/>
</dbReference>
<feature type="non-terminal residue" evidence="5">
    <location>
        <position position="1"/>
    </location>
</feature>
<dbReference type="EMBL" id="OB678053">
    <property type="protein sequence ID" value="CAD7236307.1"/>
    <property type="molecule type" value="Genomic_DNA"/>
</dbReference>